<evidence type="ECO:0000256" key="7">
    <source>
        <dbReference type="HAMAP-Rule" id="MF_01109"/>
    </source>
</evidence>
<gene>
    <name evidence="10" type="primary">argF</name>
    <name evidence="10" type="ORF">OG579_03610</name>
</gene>
<comment type="catalytic activity">
    <reaction evidence="6 7">
        <text>carbamoyl phosphate + L-ornithine = L-citrulline + phosphate + H(+)</text>
        <dbReference type="Rhea" id="RHEA:19513"/>
        <dbReference type="ChEBI" id="CHEBI:15378"/>
        <dbReference type="ChEBI" id="CHEBI:43474"/>
        <dbReference type="ChEBI" id="CHEBI:46911"/>
        <dbReference type="ChEBI" id="CHEBI:57743"/>
        <dbReference type="ChEBI" id="CHEBI:58228"/>
        <dbReference type="EC" id="2.1.3.3"/>
    </reaction>
</comment>
<comment type="subcellular location">
    <subcellularLocation>
        <location evidence="7">Cytoplasm</location>
    </subcellularLocation>
</comment>
<dbReference type="NCBIfam" id="NF001986">
    <property type="entry name" value="PRK00779.1"/>
    <property type="match status" value="1"/>
</dbReference>
<dbReference type="GO" id="GO:0042450">
    <property type="term" value="P:L-arginine biosynthetic process via ornithine"/>
    <property type="evidence" value="ECO:0007669"/>
    <property type="project" value="UniProtKB-UniRule"/>
</dbReference>
<dbReference type="Pfam" id="PF02729">
    <property type="entry name" value="OTCace_N"/>
    <property type="match status" value="1"/>
</dbReference>
<feature type="binding site" evidence="7">
    <location>
        <begin position="228"/>
        <end position="229"/>
    </location>
    <ligand>
        <name>L-ornithine</name>
        <dbReference type="ChEBI" id="CHEBI:46911"/>
    </ligand>
</feature>
<sequence>MVRHFLRDDDLTPAEQTEVLALAAEVKRDPFAHRPLEGPHGVGVIFDKNSTRTRFSFEVGIAQLGGHAVIVDGKSSQMGRDETLEDTGRVLSRFVRAIVWRTFGQERLEAMASTATVPVVNALSTEFHPCQVLADLQTIIEHKGTAAGLSMTYLGDGANNMAHSLLLGGVTAGMNVTVSSPEQFRPAPWVLDAVAARAAQTGATARVEGDPHAAVAGADIVVTDTWTSMGDEGDGLDRVAPFRPYQVNDALLAGAADDVMVMHCLPAHRGEEITADVIDGPRSVVFDEAQNRLHAQKALLIWLLEHS</sequence>
<evidence type="ECO:0000256" key="4">
    <source>
        <dbReference type="ARBA" id="ARBA00016634"/>
    </source>
</evidence>
<keyword evidence="5 7" id="KW-0808">Transferase</keyword>
<dbReference type="InterPro" id="IPR006130">
    <property type="entry name" value="Asp/Orn_carbamoylTrfase"/>
</dbReference>
<proteinExistence type="inferred from homology"/>
<dbReference type="InterPro" id="IPR036901">
    <property type="entry name" value="Asp/Orn_carbamoylTrfase_sf"/>
</dbReference>
<dbReference type="FunFam" id="3.40.50.1370:FF:000008">
    <property type="entry name" value="Ornithine carbamoyltransferase"/>
    <property type="match status" value="1"/>
</dbReference>
<evidence type="ECO:0000256" key="5">
    <source>
        <dbReference type="ARBA" id="ARBA00022679"/>
    </source>
</evidence>
<dbReference type="PROSITE" id="PS00097">
    <property type="entry name" value="CARBAMOYLTRANSFERASE"/>
    <property type="match status" value="1"/>
</dbReference>
<dbReference type="PRINTS" id="PR00100">
    <property type="entry name" value="AOTCASE"/>
</dbReference>
<dbReference type="GO" id="GO:0019240">
    <property type="term" value="P:citrulline biosynthetic process"/>
    <property type="evidence" value="ECO:0007669"/>
    <property type="project" value="TreeGrafter"/>
</dbReference>
<name>A0AAU4K4C6_9NOCA</name>
<dbReference type="InterPro" id="IPR006132">
    <property type="entry name" value="Asp/Orn_carbamoyltranf_P-bd"/>
</dbReference>
<dbReference type="Pfam" id="PF00185">
    <property type="entry name" value="OTCace"/>
    <property type="match status" value="1"/>
</dbReference>
<feature type="binding site" evidence="7">
    <location>
        <position position="160"/>
    </location>
    <ligand>
        <name>L-ornithine</name>
        <dbReference type="ChEBI" id="CHEBI:46911"/>
    </ligand>
</feature>
<dbReference type="InterPro" id="IPR002292">
    <property type="entry name" value="Orn/put_carbamltrans"/>
</dbReference>
<feature type="binding site" evidence="7">
    <location>
        <position position="224"/>
    </location>
    <ligand>
        <name>L-ornithine</name>
        <dbReference type="ChEBI" id="CHEBI:46911"/>
    </ligand>
</feature>
<dbReference type="EMBL" id="CP108021">
    <property type="protein sequence ID" value="WUM20925.1"/>
    <property type="molecule type" value="Genomic_DNA"/>
</dbReference>
<reference evidence="10 11" key="1">
    <citation type="submission" date="2022-10" db="EMBL/GenBank/DDBJ databases">
        <title>The complete genomes of actinobacterial strains from the NBC collection.</title>
        <authorList>
            <person name="Joergensen T.S."/>
            <person name="Alvarez Arevalo M."/>
            <person name="Sterndorff E.B."/>
            <person name="Faurdal D."/>
            <person name="Vuksanovic O."/>
            <person name="Mourched A.-S."/>
            <person name="Charusanti P."/>
            <person name="Shaw S."/>
            <person name="Blin K."/>
            <person name="Weber T."/>
        </authorList>
    </citation>
    <scope>NUCLEOTIDE SEQUENCE [LARGE SCALE GENOMIC DNA]</scope>
    <source>
        <strain evidence="10 11">NBC_00319</strain>
    </source>
</reference>
<dbReference type="InterPro" id="IPR024904">
    <property type="entry name" value="OTCase_ArgI"/>
</dbReference>
<dbReference type="PANTHER" id="PTHR45753:SF3">
    <property type="entry name" value="ORNITHINE TRANSCARBAMYLASE, MITOCHONDRIAL"/>
    <property type="match status" value="1"/>
</dbReference>
<evidence type="ECO:0000259" key="9">
    <source>
        <dbReference type="Pfam" id="PF02729"/>
    </source>
</evidence>
<feature type="binding site" evidence="7">
    <location>
        <position position="77"/>
    </location>
    <ligand>
        <name>carbamoyl phosphate</name>
        <dbReference type="ChEBI" id="CHEBI:58228"/>
    </ligand>
</feature>
<organism evidence="10 11">
    <name type="scientific">Williamsia herbipolensis</name>
    <dbReference type="NCBI Taxonomy" id="1603258"/>
    <lineage>
        <taxon>Bacteria</taxon>
        <taxon>Bacillati</taxon>
        <taxon>Actinomycetota</taxon>
        <taxon>Actinomycetes</taxon>
        <taxon>Mycobacteriales</taxon>
        <taxon>Nocardiaceae</taxon>
        <taxon>Williamsia</taxon>
    </lineage>
</organism>
<evidence type="ECO:0000313" key="11">
    <source>
        <dbReference type="Proteomes" id="UP001432128"/>
    </source>
</evidence>
<comment type="similarity">
    <text evidence="2 7">Belongs to the aspartate/ornithine carbamoyltransferase superfamily. OTCase family.</text>
</comment>
<dbReference type="HAMAP" id="MF_01109">
    <property type="entry name" value="OTCase"/>
    <property type="match status" value="1"/>
</dbReference>
<dbReference type="PANTHER" id="PTHR45753">
    <property type="entry name" value="ORNITHINE CARBAMOYLTRANSFERASE, MITOCHONDRIAL"/>
    <property type="match status" value="1"/>
</dbReference>
<feature type="binding site" evidence="7">
    <location>
        <begin position="128"/>
        <end position="131"/>
    </location>
    <ligand>
        <name>carbamoyl phosphate</name>
        <dbReference type="ChEBI" id="CHEBI:58228"/>
    </ligand>
</feature>
<keyword evidence="11" id="KW-1185">Reference proteome</keyword>
<feature type="domain" description="Aspartate/ornithine carbamoyltransferase carbamoyl-P binding" evidence="9">
    <location>
        <begin position="3"/>
        <end position="141"/>
    </location>
</feature>
<feature type="binding site" evidence="7">
    <location>
        <begin position="50"/>
        <end position="53"/>
    </location>
    <ligand>
        <name>carbamoyl phosphate</name>
        <dbReference type="ChEBI" id="CHEBI:58228"/>
    </ligand>
</feature>
<dbReference type="PRINTS" id="PR00102">
    <property type="entry name" value="OTCASE"/>
</dbReference>
<dbReference type="Gene3D" id="3.40.50.1370">
    <property type="entry name" value="Aspartate/ornithine carbamoyltransferase"/>
    <property type="match status" value="2"/>
</dbReference>
<dbReference type="SUPFAM" id="SSF53671">
    <property type="entry name" value="Aspartate/ornithine carbamoyltransferase"/>
    <property type="match status" value="1"/>
</dbReference>
<dbReference type="Proteomes" id="UP001432128">
    <property type="component" value="Chromosome"/>
</dbReference>
<dbReference type="EC" id="2.1.3.3" evidence="3 7"/>
<evidence type="ECO:0000256" key="2">
    <source>
        <dbReference type="ARBA" id="ARBA00007805"/>
    </source>
</evidence>
<dbReference type="RefSeq" id="WP_328858127.1">
    <property type="nucleotide sequence ID" value="NZ_CP108021.1"/>
</dbReference>
<evidence type="ECO:0000256" key="6">
    <source>
        <dbReference type="ARBA" id="ARBA00048772"/>
    </source>
</evidence>
<evidence type="ECO:0000256" key="1">
    <source>
        <dbReference type="ARBA" id="ARBA00004975"/>
    </source>
</evidence>
<dbReference type="InterPro" id="IPR006131">
    <property type="entry name" value="Asp_carbamoyltransf_Asp/Orn-bd"/>
</dbReference>
<feature type="binding site" evidence="7">
    <location>
        <position position="292"/>
    </location>
    <ligand>
        <name>carbamoyl phosphate</name>
        <dbReference type="ChEBI" id="CHEBI:58228"/>
    </ligand>
</feature>
<evidence type="ECO:0000259" key="8">
    <source>
        <dbReference type="Pfam" id="PF00185"/>
    </source>
</evidence>
<evidence type="ECO:0000313" key="10">
    <source>
        <dbReference type="EMBL" id="WUM20925.1"/>
    </source>
</evidence>
<dbReference type="GO" id="GO:0005737">
    <property type="term" value="C:cytoplasm"/>
    <property type="evidence" value="ECO:0007669"/>
    <property type="project" value="UniProtKB-SubCell"/>
</dbReference>
<feature type="binding site" evidence="7">
    <location>
        <position position="101"/>
    </location>
    <ligand>
        <name>carbamoyl phosphate</name>
        <dbReference type="ChEBI" id="CHEBI:58228"/>
    </ligand>
</feature>
<dbReference type="AlphaFoldDB" id="A0AAU4K4C6"/>
<dbReference type="KEGG" id="whr:OG579_03610"/>
<dbReference type="NCBIfam" id="TIGR00658">
    <property type="entry name" value="orni_carb_tr"/>
    <property type="match status" value="1"/>
</dbReference>
<keyword evidence="7" id="KW-0963">Cytoplasm</keyword>
<accession>A0AAU4K4C6</accession>
<dbReference type="GO" id="GO:0016597">
    <property type="term" value="F:amino acid binding"/>
    <property type="evidence" value="ECO:0007669"/>
    <property type="project" value="InterPro"/>
</dbReference>
<feature type="domain" description="Aspartate/ornithine carbamoyltransferase Asp/Orn-binding" evidence="8">
    <location>
        <begin position="148"/>
        <end position="303"/>
    </location>
</feature>
<protein>
    <recommendedName>
        <fullName evidence="4 7">Ornithine carbamoyltransferase</fullName>
        <shortName evidence="7">OTCase</shortName>
        <ecNumber evidence="3 7">2.1.3.3</ecNumber>
    </recommendedName>
</protein>
<evidence type="ECO:0000256" key="3">
    <source>
        <dbReference type="ARBA" id="ARBA00013007"/>
    </source>
</evidence>
<dbReference type="GO" id="GO:0004585">
    <property type="term" value="F:ornithine carbamoyltransferase activity"/>
    <property type="evidence" value="ECO:0007669"/>
    <property type="project" value="UniProtKB-UniRule"/>
</dbReference>
<comment type="pathway">
    <text evidence="1">Amino-acid biosynthesis; L-arginine biosynthesis; L-arginine from L-ornithine and carbamoyl phosphate: step 1/3.</text>
</comment>
<feature type="binding site" evidence="7">
    <location>
        <begin position="264"/>
        <end position="265"/>
    </location>
    <ligand>
        <name>carbamoyl phosphate</name>
        <dbReference type="ChEBI" id="CHEBI:58228"/>
    </ligand>
</feature>